<protein>
    <submittedName>
        <fullName evidence="2">Uncharacterized protein</fullName>
    </submittedName>
</protein>
<reference evidence="3" key="1">
    <citation type="submission" date="2019-07" db="EMBL/GenBank/DDBJ databases">
        <title>De Novo Assembly of kiwifruit Actinidia rufa.</title>
        <authorList>
            <person name="Sugita-Konishi S."/>
            <person name="Sato K."/>
            <person name="Mori E."/>
            <person name="Abe Y."/>
            <person name="Kisaki G."/>
            <person name="Hamano K."/>
            <person name="Suezawa K."/>
            <person name="Otani M."/>
            <person name="Fukuda T."/>
            <person name="Manabe T."/>
            <person name="Gomi K."/>
            <person name="Tabuchi M."/>
            <person name="Akimitsu K."/>
            <person name="Kataoka I."/>
        </authorList>
    </citation>
    <scope>NUCLEOTIDE SEQUENCE [LARGE SCALE GENOMIC DNA]</scope>
    <source>
        <strain evidence="3">cv. Fuchu</strain>
    </source>
</reference>
<comment type="caution">
    <text evidence="2">The sequence shown here is derived from an EMBL/GenBank/DDBJ whole genome shotgun (WGS) entry which is preliminary data.</text>
</comment>
<dbReference type="EMBL" id="BJWL01000046">
    <property type="protein sequence ID" value="GFS28593.1"/>
    <property type="molecule type" value="Genomic_DNA"/>
</dbReference>
<feature type="region of interest" description="Disordered" evidence="1">
    <location>
        <begin position="1"/>
        <end position="23"/>
    </location>
</feature>
<feature type="region of interest" description="Disordered" evidence="1">
    <location>
        <begin position="76"/>
        <end position="96"/>
    </location>
</feature>
<evidence type="ECO:0000256" key="1">
    <source>
        <dbReference type="SAM" id="MobiDB-lite"/>
    </source>
</evidence>
<feature type="region of interest" description="Disordered" evidence="1">
    <location>
        <begin position="415"/>
        <end position="444"/>
    </location>
</feature>
<dbReference type="PANTHER" id="PTHR32108:SF9">
    <property type="entry name" value="REVERSE TRANSCRIPTASE RNASE H-LIKE DOMAIN-CONTAINING PROTEIN"/>
    <property type="match status" value="1"/>
</dbReference>
<name>A0A7J0D6X6_9ERIC</name>
<dbReference type="Proteomes" id="UP000585474">
    <property type="component" value="Unassembled WGS sequence"/>
</dbReference>
<keyword evidence="3" id="KW-1185">Reference proteome</keyword>
<accession>A0A7J0D6X6</accession>
<evidence type="ECO:0000313" key="3">
    <source>
        <dbReference type="Proteomes" id="UP000585474"/>
    </source>
</evidence>
<proteinExistence type="predicted"/>
<gene>
    <name evidence="2" type="ORF">Acr_00g0002690</name>
</gene>
<organism evidence="2 3">
    <name type="scientific">Actinidia rufa</name>
    <dbReference type="NCBI Taxonomy" id="165716"/>
    <lineage>
        <taxon>Eukaryota</taxon>
        <taxon>Viridiplantae</taxon>
        <taxon>Streptophyta</taxon>
        <taxon>Embryophyta</taxon>
        <taxon>Tracheophyta</taxon>
        <taxon>Spermatophyta</taxon>
        <taxon>Magnoliopsida</taxon>
        <taxon>eudicotyledons</taxon>
        <taxon>Gunneridae</taxon>
        <taxon>Pentapetalae</taxon>
        <taxon>asterids</taxon>
        <taxon>Ericales</taxon>
        <taxon>Actinidiaceae</taxon>
        <taxon>Actinidia</taxon>
    </lineage>
</organism>
<evidence type="ECO:0000313" key="2">
    <source>
        <dbReference type="EMBL" id="GFS28593.1"/>
    </source>
</evidence>
<dbReference type="PANTHER" id="PTHR32108">
    <property type="entry name" value="DNA-DIRECTED RNA POLYMERASE SUBUNIT ALPHA"/>
    <property type="match status" value="1"/>
</dbReference>
<feature type="compositionally biased region" description="Polar residues" evidence="1">
    <location>
        <begin position="298"/>
        <end position="309"/>
    </location>
</feature>
<dbReference type="AlphaFoldDB" id="A0A7J0D6X6"/>
<sequence length="518" mass="58134">MISSTMPSKDSQEARPVFDSGDRPSSVNIIPWIKKGLILPAEDRIFPSLHTIGMAGPKQVTSGGIRVIATIATGIDSSQKMSTNPREKGSQKRGRKRLSNYFMKATVDPMPPFNPEVYPPVPDSQPGTMMSLLLEVTANALANSVPPPTPLEELPAMELPLPELPPIEFKPGPEESNYEQMFYQMELRDRTEKYVVNQEIEDWVRGVDPSWADKLLYGNFDQEYHGMTAAEYVEQHRDENGRFDPSQLITAPSAKVRLQLENEQDFPEINMMEMAHPVTTGKGSSLLPPKKRPEMLVPQQSKTPQNSYPFPTWGGKGPLSRRKHQSDPPQKSISLKSWFQQHKKDKHTKTQEKAQSDDFLEVDILSTIEDEPARELEKALTEEPSMRQMASDLEQLKAQMKVMVQLMATLAEPTSHENKKILQQKNDNQSQAQRRKLDPLPVSPSQLLPGLVAAGLLTPIPLRVTAGSLSKGFDPEVRCDLNMGSPGHDTNKCHSLRHAIQNLIDKHLLHFQRSEVAK</sequence>
<feature type="region of interest" description="Disordered" evidence="1">
    <location>
        <begin position="278"/>
        <end position="355"/>
    </location>
</feature>
<dbReference type="OrthoDB" id="2006539at2759"/>
<feature type="compositionally biased region" description="Polar residues" evidence="1">
    <location>
        <begin position="327"/>
        <end position="339"/>
    </location>
</feature>
<feature type="compositionally biased region" description="Polar residues" evidence="1">
    <location>
        <begin position="421"/>
        <end position="432"/>
    </location>
</feature>